<protein>
    <submittedName>
        <fullName evidence="2">ATP-binding protein</fullName>
    </submittedName>
</protein>
<keyword evidence="2" id="KW-0547">Nucleotide-binding</keyword>
<accession>A0AAE7C0C2</accession>
<feature type="domain" description="AAA+ ATPase" evidence="1">
    <location>
        <begin position="130"/>
        <end position="261"/>
    </location>
</feature>
<dbReference type="GO" id="GO:0005524">
    <property type="term" value="F:ATP binding"/>
    <property type="evidence" value="ECO:0007669"/>
    <property type="project" value="UniProtKB-KW"/>
</dbReference>
<sequence length="292" mass="33777">MAKQLSDVMKDKNKADSIDELIKNCNQASKQISESDPFICLGCKRKVTEITFESGYKFKYNCHCEAIKMGKKAQAKNEYIKHSRYFDASLKYIPQQYHFVTFDQVNSTDPSVERAKRISERYVNSFSKNNPQSLYFYGGFGLGKTMLSACIMNALKNSYKVMFIDVSMLLNDFKLAWNKDSELAKSNYTEKMMMYIRTADLVIFDDIGAEQGLKTDKSMLNNLVNSRMQKHSIFTSNLKNTELAKDTDYERIFSRMMERCTPVAFAGVDQRRKDKFSKEVYQPAYDLSNPPF</sequence>
<dbReference type="Gene3D" id="3.40.50.300">
    <property type="entry name" value="P-loop containing nucleotide triphosphate hydrolases"/>
    <property type="match status" value="1"/>
</dbReference>
<dbReference type="PANTHER" id="PTHR30050">
    <property type="entry name" value="CHROMOSOMAL REPLICATION INITIATOR PROTEIN DNAA"/>
    <property type="match status" value="1"/>
</dbReference>
<dbReference type="Proteomes" id="UP000501122">
    <property type="component" value="Chromosome"/>
</dbReference>
<dbReference type="InterPro" id="IPR027417">
    <property type="entry name" value="P-loop_NTPase"/>
</dbReference>
<dbReference type="InterPro" id="IPR003593">
    <property type="entry name" value="AAA+_ATPase"/>
</dbReference>
<dbReference type="SUPFAM" id="SSF52540">
    <property type="entry name" value="P-loop containing nucleoside triphosphate hydrolases"/>
    <property type="match status" value="1"/>
</dbReference>
<dbReference type="Pfam" id="PF01695">
    <property type="entry name" value="IstB_IS21"/>
    <property type="match status" value="1"/>
</dbReference>
<evidence type="ECO:0000259" key="1">
    <source>
        <dbReference type="SMART" id="SM00382"/>
    </source>
</evidence>
<dbReference type="AlphaFoldDB" id="A0AAE7C0C2"/>
<name>A0AAE7C0C2_9STAP</name>
<dbReference type="PANTHER" id="PTHR30050:SF4">
    <property type="entry name" value="ATP-BINDING PROTEIN RV3427C IN INSERTION SEQUENCE-RELATED"/>
    <property type="match status" value="1"/>
</dbReference>
<organism evidence="2 3">
    <name type="scientific">Macrococcoides canis</name>
    <dbReference type="NCBI Taxonomy" id="1855823"/>
    <lineage>
        <taxon>Bacteria</taxon>
        <taxon>Bacillati</taxon>
        <taxon>Bacillota</taxon>
        <taxon>Bacilli</taxon>
        <taxon>Bacillales</taxon>
        <taxon>Staphylococcaceae</taxon>
        <taxon>Macrococcoides</taxon>
    </lineage>
</organism>
<dbReference type="CDD" id="cd00009">
    <property type="entry name" value="AAA"/>
    <property type="match status" value="1"/>
</dbReference>
<dbReference type="EMBL" id="CP047363">
    <property type="protein sequence ID" value="QIH78134.1"/>
    <property type="molecule type" value="Genomic_DNA"/>
</dbReference>
<keyword evidence="2" id="KW-0067">ATP-binding</keyword>
<dbReference type="GO" id="GO:0006260">
    <property type="term" value="P:DNA replication"/>
    <property type="evidence" value="ECO:0007669"/>
    <property type="project" value="TreeGrafter"/>
</dbReference>
<gene>
    <name evidence="2" type="ORF">GTN30_05575</name>
</gene>
<evidence type="ECO:0000313" key="2">
    <source>
        <dbReference type="EMBL" id="QIH78134.1"/>
    </source>
</evidence>
<dbReference type="SMART" id="SM00382">
    <property type="entry name" value="AAA"/>
    <property type="match status" value="1"/>
</dbReference>
<dbReference type="InterPro" id="IPR002611">
    <property type="entry name" value="IstB_ATP-bd"/>
</dbReference>
<dbReference type="RefSeq" id="WP_157820225.1">
    <property type="nucleotide sequence ID" value="NZ_CP047363.1"/>
</dbReference>
<reference evidence="2" key="1">
    <citation type="journal article" date="2020" name="Antimicrob. Agents Chemother.">
        <title>The novel macrolide resistance genes mef(D), msr(F) and msr(H) are present on resistance islands in Macrococcus canis, Macrococcus caseolyticus and Staphylococcus aureus.</title>
        <authorList>
            <person name="Schwendener S."/>
            <person name="Dona V."/>
            <person name="Perreten V."/>
        </authorList>
    </citation>
    <scope>NUCLEOTIDE SEQUENCE</scope>
    <source>
        <strain evidence="2">Epi0076A</strain>
    </source>
</reference>
<proteinExistence type="predicted"/>
<evidence type="ECO:0000313" key="3">
    <source>
        <dbReference type="Proteomes" id="UP000501122"/>
    </source>
</evidence>